<dbReference type="RefSeq" id="WP_148031433.1">
    <property type="nucleotide sequence ID" value="NZ_BAABFD010000015.1"/>
</dbReference>
<keyword evidence="5 9" id="KW-0653">Protein transport</keyword>
<dbReference type="HAMAP" id="MF_00236">
    <property type="entry name" value="TatA_E"/>
    <property type="match status" value="1"/>
</dbReference>
<keyword evidence="10" id="KW-0175">Coiled coil</keyword>
<dbReference type="Pfam" id="PF02416">
    <property type="entry name" value="TatA_B_E"/>
    <property type="match status" value="1"/>
</dbReference>
<evidence type="ECO:0000256" key="9">
    <source>
        <dbReference type="HAMAP-Rule" id="MF_00236"/>
    </source>
</evidence>
<feature type="region of interest" description="Disordered" evidence="11">
    <location>
        <begin position="41"/>
        <end position="76"/>
    </location>
</feature>
<evidence type="ECO:0000313" key="12">
    <source>
        <dbReference type="EMBL" id="MDA0644068.1"/>
    </source>
</evidence>
<keyword evidence="4 9" id="KW-0812">Transmembrane</keyword>
<dbReference type="Gene3D" id="1.20.5.3310">
    <property type="match status" value="1"/>
</dbReference>
<proteinExistence type="inferred from homology"/>
<feature type="coiled-coil region" evidence="10">
    <location>
        <begin position="79"/>
        <end position="106"/>
    </location>
</feature>
<accession>A0ABT4T3G0</accession>
<keyword evidence="3 9" id="KW-1003">Cell membrane</keyword>
<dbReference type="PANTHER" id="PTHR42982:SF8">
    <property type="entry name" value="SEC-INDEPENDENT PROTEIN TRANSLOCASE PROTEIN TATA"/>
    <property type="match status" value="1"/>
</dbReference>
<dbReference type="NCBIfam" id="TIGR01411">
    <property type="entry name" value="tatAE"/>
    <property type="match status" value="1"/>
</dbReference>
<comment type="function">
    <text evidence="9">Part of the twin-arginine translocation (Tat) system that transports large folded proteins containing a characteristic twin-arginine motif in their signal peptide across membranes. TatA could form the protein-conducting channel of the Tat system.</text>
</comment>
<comment type="subcellular location">
    <subcellularLocation>
        <location evidence="1 9">Cell membrane</location>
        <topology evidence="1 9">Single-pass membrane protein</topology>
    </subcellularLocation>
</comment>
<evidence type="ECO:0000256" key="5">
    <source>
        <dbReference type="ARBA" id="ARBA00022927"/>
    </source>
</evidence>
<evidence type="ECO:0000256" key="7">
    <source>
        <dbReference type="ARBA" id="ARBA00023010"/>
    </source>
</evidence>
<dbReference type="PANTHER" id="PTHR42982">
    <property type="entry name" value="SEC-INDEPENDENT PROTEIN TRANSLOCASE PROTEIN TATA"/>
    <property type="match status" value="1"/>
</dbReference>
<evidence type="ECO:0000256" key="4">
    <source>
        <dbReference type="ARBA" id="ARBA00022692"/>
    </source>
</evidence>
<dbReference type="NCBIfam" id="NF001854">
    <property type="entry name" value="PRK00575.1"/>
    <property type="match status" value="1"/>
</dbReference>
<name>A0ABT4T3G0_9ACTN</name>
<evidence type="ECO:0000256" key="3">
    <source>
        <dbReference type="ARBA" id="ARBA00022475"/>
    </source>
</evidence>
<dbReference type="Proteomes" id="UP001212498">
    <property type="component" value="Unassembled WGS sequence"/>
</dbReference>
<evidence type="ECO:0000313" key="13">
    <source>
        <dbReference type="Proteomes" id="UP001212498"/>
    </source>
</evidence>
<evidence type="ECO:0000256" key="6">
    <source>
        <dbReference type="ARBA" id="ARBA00022989"/>
    </source>
</evidence>
<dbReference type="InterPro" id="IPR006312">
    <property type="entry name" value="TatA/E"/>
</dbReference>
<keyword evidence="2 9" id="KW-0813">Transport</keyword>
<evidence type="ECO:0000256" key="1">
    <source>
        <dbReference type="ARBA" id="ARBA00004162"/>
    </source>
</evidence>
<evidence type="ECO:0000256" key="8">
    <source>
        <dbReference type="ARBA" id="ARBA00023136"/>
    </source>
</evidence>
<gene>
    <name evidence="9 12" type="primary">tatA</name>
    <name evidence="12" type="ORF">OUY24_25860</name>
</gene>
<comment type="subunit">
    <text evidence="9">The Tat system comprises two distinct complexes: a TatABC complex, containing multiple copies of TatA, TatB and TatC subunits, and a separate TatA complex, containing only TatA subunits. Substrates initially bind to the TatABC complex, which probably triggers association of the separate TatA complex to form the active translocon.</text>
</comment>
<evidence type="ECO:0000256" key="10">
    <source>
        <dbReference type="SAM" id="Coils"/>
    </source>
</evidence>
<keyword evidence="7 9" id="KW-0811">Translocation</keyword>
<comment type="similarity">
    <text evidence="9">Belongs to the TatA/E family.</text>
</comment>
<sequence length="106" mass="11401">MSLGAPEIILILVALVLLFGAKKLPDLARGVGRSLRIFKAETSGLTDDEKPTVVQAQPQPQPQSQPAPPPQLQATPVVELSAEEQARQLEEQAARLRAAAQTEKRS</sequence>
<evidence type="ECO:0000256" key="2">
    <source>
        <dbReference type="ARBA" id="ARBA00022448"/>
    </source>
</evidence>
<keyword evidence="6 9" id="KW-1133">Transmembrane helix</keyword>
<dbReference type="InterPro" id="IPR003369">
    <property type="entry name" value="TatA/B/E"/>
</dbReference>
<evidence type="ECO:0000256" key="11">
    <source>
        <dbReference type="SAM" id="MobiDB-lite"/>
    </source>
</evidence>
<comment type="caution">
    <text evidence="12">The sequence shown here is derived from an EMBL/GenBank/DDBJ whole genome shotgun (WGS) entry which is preliminary data.</text>
</comment>
<keyword evidence="8 9" id="KW-0472">Membrane</keyword>
<feature type="compositionally biased region" description="Pro residues" evidence="11">
    <location>
        <begin position="59"/>
        <end position="71"/>
    </location>
</feature>
<reference evidence="12 13" key="1">
    <citation type="submission" date="2022-11" db="EMBL/GenBank/DDBJ databases">
        <title>Nonomuraea corallina sp. nov., a new species of the genus Nonomuraea isolated from sea side sediment in Thai sea.</title>
        <authorList>
            <person name="Ngamcharungchit C."/>
            <person name="Matsumoto A."/>
            <person name="Suriyachadkun C."/>
            <person name="Panbangred W."/>
            <person name="Inahashi Y."/>
            <person name="Intra B."/>
        </authorList>
    </citation>
    <scope>NUCLEOTIDE SEQUENCE [LARGE SCALE GENOMIC DNA]</scope>
    <source>
        <strain evidence="12 13">DSM 43553</strain>
    </source>
</reference>
<keyword evidence="13" id="KW-1185">Reference proteome</keyword>
<dbReference type="EMBL" id="JAPNUD010000084">
    <property type="protein sequence ID" value="MDA0644068.1"/>
    <property type="molecule type" value="Genomic_DNA"/>
</dbReference>
<protein>
    <recommendedName>
        <fullName evidence="9">Sec-independent protein translocase protein TatA</fullName>
    </recommendedName>
</protein>
<organism evidence="12 13">
    <name type="scientific">Nonomuraea ferruginea</name>
    <dbReference type="NCBI Taxonomy" id="46174"/>
    <lineage>
        <taxon>Bacteria</taxon>
        <taxon>Bacillati</taxon>
        <taxon>Actinomycetota</taxon>
        <taxon>Actinomycetes</taxon>
        <taxon>Streptosporangiales</taxon>
        <taxon>Streptosporangiaceae</taxon>
        <taxon>Nonomuraea</taxon>
    </lineage>
</organism>